<name>A0AC35TW49_9BILA</name>
<reference evidence="2" key="1">
    <citation type="submission" date="2016-11" db="UniProtKB">
        <authorList>
            <consortium name="WormBaseParasite"/>
        </authorList>
    </citation>
    <scope>IDENTIFICATION</scope>
    <source>
        <strain evidence="2">KR3021</strain>
    </source>
</reference>
<evidence type="ECO:0000313" key="2">
    <source>
        <dbReference type="WBParaSite" id="RSKR_0000487100.1"/>
    </source>
</evidence>
<sequence length="182" mass="21254">MDSKLHNNKRTRYRKKKNFNNPEPTPDELLRIVDEADRHERDRVKNDERIAREIAGKRDGKLIKGHGVQLFDYLKIADHVAPRARKNDKNIESTRIVLSLTDLGPVSCLICSEEPKTPIGCLHCLKFLGCLQCVKRWEKTTNKDTDRQDGLGDLFVNNDNHHRCFLCRAKWNSKCVEFCYYE</sequence>
<dbReference type="WBParaSite" id="RSKR_0000487100.1">
    <property type="protein sequence ID" value="RSKR_0000487100.1"/>
    <property type="gene ID" value="RSKR_0000487100"/>
</dbReference>
<protein>
    <submittedName>
        <fullName evidence="2">RING-type domain-containing protein</fullName>
    </submittedName>
</protein>
<accession>A0AC35TW49</accession>
<organism evidence="1 2">
    <name type="scientific">Rhabditophanes sp. KR3021</name>
    <dbReference type="NCBI Taxonomy" id="114890"/>
    <lineage>
        <taxon>Eukaryota</taxon>
        <taxon>Metazoa</taxon>
        <taxon>Ecdysozoa</taxon>
        <taxon>Nematoda</taxon>
        <taxon>Chromadorea</taxon>
        <taxon>Rhabditida</taxon>
        <taxon>Tylenchina</taxon>
        <taxon>Panagrolaimomorpha</taxon>
        <taxon>Strongyloidoidea</taxon>
        <taxon>Alloionematidae</taxon>
        <taxon>Rhabditophanes</taxon>
    </lineage>
</organism>
<dbReference type="Proteomes" id="UP000095286">
    <property type="component" value="Unplaced"/>
</dbReference>
<evidence type="ECO:0000313" key="1">
    <source>
        <dbReference type="Proteomes" id="UP000095286"/>
    </source>
</evidence>
<proteinExistence type="predicted"/>